<protein>
    <submittedName>
        <fullName evidence="1">Uncharacterized protein</fullName>
    </submittedName>
</protein>
<sequence length="63" mass="6795">MGDLARRVGDLARVEDPVAGASLDPLRPRTNSPPRGPLKIIRPLASLRPVGTDFFIGAILYNN</sequence>
<gene>
    <name evidence="1" type="primary">A435R</name>
</gene>
<reference evidence="1 2" key="6">
    <citation type="journal article" date="1999" name="Virology">
        <title>Chlorella virus PBCV-1 encodes a functional homospermidine synthase.</title>
        <authorList>
            <person name="Kaiser A."/>
            <person name="Vollmert M."/>
            <person name="Tholl D."/>
            <person name="Graves M.V."/>
            <person name="Gurnon J.R."/>
            <person name="Xing W."/>
            <person name="Lisec A.D."/>
            <person name="Nickerson K.W."/>
            <person name="Van Etten J.L."/>
        </authorList>
    </citation>
    <scope>NUCLEOTIDE SEQUENCE [LARGE SCALE GENOMIC DNA]</scope>
</reference>
<dbReference type="RefSeq" id="NP_048792.2">
    <property type="nucleotide sequence ID" value="NC_000852.5"/>
</dbReference>
<reference evidence="1 2" key="7">
    <citation type="journal article" date="2000" name="Virology">
        <title>Characterization of a beta-1,3-glucanase encoded by chlorella virus PBCV-1.</title>
        <authorList>
            <person name="Sun L."/>
            <person name="Gurnon J.R."/>
            <person name="Adams B.J."/>
            <person name="Graves M.V."/>
            <person name="Van Etten J.L."/>
        </authorList>
    </citation>
    <scope>NUCLEOTIDE SEQUENCE [LARGE SCALE GENOMIC DNA]</scope>
</reference>
<accession>Q98486</accession>
<dbReference type="EMBL" id="JF411744">
    <property type="protein sequence ID" value="AAC96803.2"/>
    <property type="molecule type" value="Genomic_DNA"/>
</dbReference>
<organism evidence="1 2">
    <name type="scientific">Paramecium bursaria Chlorella virus 1</name>
    <name type="common">PBCV-1</name>
    <dbReference type="NCBI Taxonomy" id="10506"/>
    <lineage>
        <taxon>Viruses</taxon>
        <taxon>Varidnaviria</taxon>
        <taxon>Bamfordvirae</taxon>
        <taxon>Nucleocytoviricota</taxon>
        <taxon>Megaviricetes</taxon>
        <taxon>Algavirales</taxon>
        <taxon>Phycodnaviridae</taxon>
        <taxon>Chlorovirus</taxon>
        <taxon>Chlorovirus vanettense</taxon>
    </lineage>
</organism>
<proteinExistence type="predicted"/>
<dbReference type="KEGG" id="vg:918042"/>
<name>Q98486_PBCV1</name>
<reference evidence="1 2" key="5">
    <citation type="journal article" date="1997" name="Virology">
        <title>Analysis of 74 kb of DNA located at the right end of the 330-kb chlorella virus PBCV-1 genome.</title>
        <authorList>
            <person name="Li Y."/>
            <person name="Lu Z."/>
            <person name="Sun L."/>
            <person name="Ropp S."/>
            <person name="Kutish G.F."/>
            <person name="Rock D.L."/>
            <person name="Van Etten J.L."/>
        </authorList>
    </citation>
    <scope>NUCLEOTIDE SEQUENCE [LARGE SCALE GENOMIC DNA]</scope>
</reference>
<evidence type="ECO:0000313" key="2">
    <source>
        <dbReference type="Proteomes" id="UP000000862"/>
    </source>
</evidence>
<reference evidence="1 2" key="8">
    <citation type="journal article" date="2010" name="J. Virol.">
        <title>Microarray analysis of Paramecium bursaria chlorella virus 1 transcription.</title>
        <authorList>
            <person name="Yanai-Balser G.M."/>
            <person name="Duncan G.A."/>
            <person name="Eudy J.D."/>
            <person name="Wang D."/>
            <person name="Li X."/>
            <person name="Agarkova I.V."/>
            <person name="Dunigan D.D."/>
            <person name="Van Etten J.L."/>
        </authorList>
    </citation>
    <scope>NUCLEOTIDE SEQUENCE [LARGE SCALE GENOMIC DNA]</scope>
</reference>
<reference evidence="1 2" key="2">
    <citation type="journal article" date="1995" name="Virology">
        <title>Analysis of 43 kb of the Chlorella virus PBCV-1 330-kb genome: map positions 45 to 88.</title>
        <authorList>
            <person name="Li Y."/>
            <person name="Lu Z."/>
            <person name="Burbank D.E."/>
            <person name="Kutish G.F."/>
            <person name="Rock D.L."/>
            <person name="Van Etten J.L."/>
        </authorList>
    </citation>
    <scope>NUCLEOTIDE SEQUENCE [LARGE SCALE GENOMIC DNA]</scope>
</reference>
<reference evidence="1 2" key="3">
    <citation type="journal article" date="1996" name="Virology">
        <title>Analysis of 94 kb of the chlorella virus PBCV-1 330-kb genome: map positions 88 to 182.</title>
        <authorList>
            <person name="Lu Z."/>
            <person name="Li Y."/>
            <person name="Que Q."/>
            <person name="Kutish G.F."/>
            <person name="Rock D.L."/>
            <person name="Van Etten J.L."/>
        </authorList>
    </citation>
    <scope>NUCLEOTIDE SEQUENCE [LARGE SCALE GENOMIC DNA]</scope>
</reference>
<keyword evidence="2" id="KW-1185">Reference proteome</keyword>
<evidence type="ECO:0000313" key="1">
    <source>
        <dbReference type="EMBL" id="AAC96803.2"/>
    </source>
</evidence>
<dbReference type="GeneID" id="918042"/>
<organismHost>
    <name type="scientific">Chlorella</name>
    <dbReference type="NCBI Taxonomy" id="3071"/>
</organismHost>
<reference evidence="1 2" key="1">
    <citation type="journal article" date="1995" name="Virology">
        <title>Analysis of 45 kb of DNA located at the left end of the chlorella virus PBCV-1 genome.</title>
        <authorList>
            <person name="Lu Z."/>
            <person name="Li Y."/>
            <person name="Zhang Y."/>
            <person name="Kutish G.F."/>
            <person name="Rock D.L."/>
            <person name="Van Etten J.L."/>
        </authorList>
    </citation>
    <scope>NUCLEOTIDE SEQUENCE [LARGE SCALE GENOMIC DNA]</scope>
</reference>
<dbReference type="Proteomes" id="UP000000862">
    <property type="component" value="Segment"/>
</dbReference>
<reference evidence="1 2" key="4">
    <citation type="journal article" date="1996" name="Virology">
        <title>Analysis of 76 kb of the chlorella virus PBCV-1 330-kb genome: map positions 182 to 258.</title>
        <authorList>
            <person name="Kutish G.F."/>
            <person name="Li Y."/>
            <person name="Lu Z."/>
            <person name="Furuta M."/>
            <person name="Rock D.L."/>
            <person name="Van Etten J.L."/>
        </authorList>
    </citation>
    <scope>NUCLEOTIDE SEQUENCE [LARGE SCALE GENOMIC DNA]</scope>
</reference>